<dbReference type="EMBL" id="NXLT01000006">
    <property type="protein sequence ID" value="RDU66422.1"/>
    <property type="molecule type" value="Genomic_DNA"/>
</dbReference>
<protein>
    <submittedName>
        <fullName evidence="1">Uncharacterized protein</fullName>
    </submittedName>
</protein>
<proteinExistence type="predicted"/>
<dbReference type="RefSeq" id="WP_115571376.1">
    <property type="nucleotide sequence ID" value="NZ_NXLT01000006.1"/>
</dbReference>
<dbReference type="OrthoDB" id="9788211at2"/>
<sequence length="346" mass="38137">MKFMLVIMVFYTAILFGAQENEGSSSVDVTNPNTSHIGSKSPMVDFINSVDWDFFFDEFSISLSPCWCDQTSSDLPVGLKATLVEPLLGFSTSNQPMHLVGLGTQLESDVFAKRGTSRRGEDNSTERTSFRQANIITFPILALVGAALPDIICFERNSEITSSWISDVDPIYNSEFLSNSQSGNSISTRTGLSGLVADLACVPECVSATAGYPMNALYWCAGCRGSLGTHDTGFVRMGDPVENSEIIALRQLGLQHLTFRLLKTSDASFTMLPSGTGGLPDTMCESKIFPMLIKSQYFIQLAYGSAKTFGAMRFHYDFKSTPTDQDAFFYWIWRKRDFCMGQTKCG</sequence>
<dbReference type="Proteomes" id="UP000256514">
    <property type="component" value="Unassembled WGS sequence"/>
</dbReference>
<keyword evidence="2" id="KW-1185">Reference proteome</keyword>
<dbReference type="AlphaFoldDB" id="A0A3D8IMJ7"/>
<comment type="caution">
    <text evidence="1">The sequence shown here is derived from an EMBL/GenBank/DDBJ whole genome shotgun (WGS) entry which is preliminary data.</text>
</comment>
<name>A0A3D8IMJ7_9HELI</name>
<reference evidence="1 2" key="1">
    <citation type="submission" date="2018-04" db="EMBL/GenBank/DDBJ databases">
        <title>Novel Campyloabacter and Helicobacter Species and Strains.</title>
        <authorList>
            <person name="Mannion A.J."/>
            <person name="Shen Z."/>
            <person name="Fox J.G."/>
        </authorList>
    </citation>
    <scope>NUCLEOTIDE SEQUENCE [LARGE SCALE GENOMIC DNA]</scope>
    <source>
        <strain evidence="1 2">MIT 12-6600</strain>
    </source>
</reference>
<accession>A0A3D8IMJ7</accession>
<dbReference type="InterPro" id="IPR009649">
    <property type="entry name" value="TraU"/>
</dbReference>
<organism evidence="1 2">
    <name type="scientific">Helicobacter equorum</name>
    <dbReference type="NCBI Taxonomy" id="361872"/>
    <lineage>
        <taxon>Bacteria</taxon>
        <taxon>Pseudomonadati</taxon>
        <taxon>Campylobacterota</taxon>
        <taxon>Epsilonproteobacteria</taxon>
        <taxon>Campylobacterales</taxon>
        <taxon>Helicobacteraceae</taxon>
        <taxon>Helicobacter</taxon>
    </lineage>
</organism>
<gene>
    <name evidence="1" type="ORF">CQA54_06910</name>
</gene>
<evidence type="ECO:0000313" key="2">
    <source>
        <dbReference type="Proteomes" id="UP000256514"/>
    </source>
</evidence>
<dbReference type="Pfam" id="PF06834">
    <property type="entry name" value="TraU"/>
    <property type="match status" value="1"/>
</dbReference>
<evidence type="ECO:0000313" key="1">
    <source>
        <dbReference type="EMBL" id="RDU66422.1"/>
    </source>
</evidence>